<dbReference type="InterPro" id="IPR039426">
    <property type="entry name" value="TonB-dep_rcpt-like"/>
</dbReference>
<dbReference type="InterPro" id="IPR012910">
    <property type="entry name" value="Plug_dom"/>
</dbReference>
<keyword evidence="5" id="KW-1185">Reference proteome</keyword>
<reference evidence="4 5" key="1">
    <citation type="submission" date="2023-07" db="EMBL/GenBank/DDBJ databases">
        <title>Functional and genomic diversity of the sorghum phyllosphere microbiome.</title>
        <authorList>
            <person name="Shade A."/>
        </authorList>
    </citation>
    <scope>NUCLEOTIDE SEQUENCE [LARGE SCALE GENOMIC DNA]</scope>
    <source>
        <strain evidence="4 5">SORGH_AS_0892</strain>
    </source>
</reference>
<organism evidence="4 5">
    <name type="scientific">Sphingobacterium zeae</name>
    <dbReference type="NCBI Taxonomy" id="1776859"/>
    <lineage>
        <taxon>Bacteria</taxon>
        <taxon>Pseudomonadati</taxon>
        <taxon>Bacteroidota</taxon>
        <taxon>Sphingobacteriia</taxon>
        <taxon>Sphingobacteriales</taxon>
        <taxon>Sphingobacteriaceae</taxon>
        <taxon>Sphingobacterium</taxon>
    </lineage>
</organism>
<dbReference type="Gene3D" id="2.60.40.1120">
    <property type="entry name" value="Carboxypeptidase-like, regulatory domain"/>
    <property type="match status" value="1"/>
</dbReference>
<feature type="domain" description="TonB-dependent receptor plug" evidence="3">
    <location>
        <begin position="137"/>
        <end position="235"/>
    </location>
</feature>
<dbReference type="RefSeq" id="WP_307185594.1">
    <property type="nucleotide sequence ID" value="NZ_JAUTBA010000001.1"/>
</dbReference>
<gene>
    <name evidence="4" type="ORF">QE382_001804</name>
</gene>
<keyword evidence="4" id="KW-0675">Receptor</keyword>
<dbReference type="EMBL" id="JAUTBA010000001">
    <property type="protein sequence ID" value="MDQ1149820.1"/>
    <property type="molecule type" value="Genomic_DNA"/>
</dbReference>
<sequence length="342" mass="36987">MKPIKLPQFRKAAQVTLAIALLNAAHVDSVWANFANETTKLEIADQAIIKGIVKDQDGKPIDGGTIINETSKQSTRTEFNGKFNLKGQVGDQIRVSSLGYKTTTITATDGDLVVVLEKDDSKLDEVVVTAIGIKQQKKQIGYATQEVKLDVLKESKTMNIGTALTGQVSGLIVNNPTGIFQAPSFQLRGKTPLIVVDGIPVESDFYDMSSQNIENINVLKGTAASSLYGSRGKNGAILITTKSAKSDRLEFSVGTSNMFSAGFTVFPESQKEFGSGSNGKYEFWDGADGGISDGDMTWGPKLNSGIKVAQWNSPIRDKQTGEVIPWWGDVSGTKYNDKSRYE</sequence>
<proteinExistence type="inferred from homology"/>
<dbReference type="InterPro" id="IPR037066">
    <property type="entry name" value="Plug_dom_sf"/>
</dbReference>
<protein>
    <submittedName>
        <fullName evidence="4">TonB-dependent SusC/RagA subfamily outer membrane receptor</fullName>
    </submittedName>
</protein>
<keyword evidence="2" id="KW-0812">Transmembrane</keyword>
<keyword evidence="2" id="KW-1134">Transmembrane beta strand</keyword>
<keyword evidence="2" id="KW-0998">Cell outer membrane</keyword>
<keyword evidence="2" id="KW-0472">Membrane</keyword>
<dbReference type="PROSITE" id="PS52016">
    <property type="entry name" value="TONB_DEPENDENT_REC_3"/>
    <property type="match status" value="1"/>
</dbReference>
<evidence type="ECO:0000313" key="4">
    <source>
        <dbReference type="EMBL" id="MDQ1149820.1"/>
    </source>
</evidence>
<dbReference type="SUPFAM" id="SSF56935">
    <property type="entry name" value="Porins"/>
    <property type="match status" value="1"/>
</dbReference>
<evidence type="ECO:0000256" key="2">
    <source>
        <dbReference type="PROSITE-ProRule" id="PRU01360"/>
    </source>
</evidence>
<dbReference type="InterPro" id="IPR008969">
    <property type="entry name" value="CarboxyPept-like_regulatory"/>
</dbReference>
<dbReference type="PANTHER" id="PTHR30069:SF29">
    <property type="entry name" value="HEMOGLOBIN AND HEMOGLOBIN-HAPTOGLOBIN-BINDING PROTEIN 1-RELATED"/>
    <property type="match status" value="1"/>
</dbReference>
<dbReference type="PANTHER" id="PTHR30069">
    <property type="entry name" value="TONB-DEPENDENT OUTER MEMBRANE RECEPTOR"/>
    <property type="match status" value="1"/>
</dbReference>
<comment type="subcellular location">
    <subcellularLocation>
        <location evidence="2">Cell outer membrane</location>
        <topology evidence="2">Multi-pass membrane protein</topology>
    </subcellularLocation>
</comment>
<evidence type="ECO:0000256" key="1">
    <source>
        <dbReference type="ARBA" id="ARBA00022729"/>
    </source>
</evidence>
<dbReference type="SUPFAM" id="SSF49464">
    <property type="entry name" value="Carboxypeptidase regulatory domain-like"/>
    <property type="match status" value="1"/>
</dbReference>
<evidence type="ECO:0000313" key="5">
    <source>
        <dbReference type="Proteomes" id="UP001244640"/>
    </source>
</evidence>
<dbReference type="Pfam" id="PF13715">
    <property type="entry name" value="CarbopepD_reg_2"/>
    <property type="match status" value="1"/>
</dbReference>
<comment type="similarity">
    <text evidence="2">Belongs to the TonB-dependent receptor family.</text>
</comment>
<dbReference type="Gene3D" id="2.170.130.10">
    <property type="entry name" value="TonB-dependent receptor, plug domain"/>
    <property type="match status" value="1"/>
</dbReference>
<dbReference type="Proteomes" id="UP001244640">
    <property type="component" value="Unassembled WGS sequence"/>
</dbReference>
<keyword evidence="2" id="KW-0813">Transport</keyword>
<dbReference type="InterPro" id="IPR023997">
    <property type="entry name" value="TonB-dep_OMP_SusC/RagA_CS"/>
</dbReference>
<keyword evidence="1" id="KW-0732">Signal</keyword>
<evidence type="ECO:0000259" key="3">
    <source>
        <dbReference type="Pfam" id="PF07715"/>
    </source>
</evidence>
<comment type="caution">
    <text evidence="4">The sequence shown here is derived from an EMBL/GenBank/DDBJ whole genome shotgun (WGS) entry which is preliminary data.</text>
</comment>
<name>A0ABU0U4D3_9SPHI</name>
<dbReference type="Pfam" id="PF07715">
    <property type="entry name" value="Plug"/>
    <property type="match status" value="1"/>
</dbReference>
<accession>A0ABU0U4D3</accession>
<dbReference type="NCBIfam" id="TIGR04057">
    <property type="entry name" value="SusC_RagA_signa"/>
    <property type="match status" value="1"/>
</dbReference>